<dbReference type="Gene3D" id="1.20.120.1630">
    <property type="match status" value="1"/>
</dbReference>
<dbReference type="Proteomes" id="UP001152795">
    <property type="component" value="Unassembled WGS sequence"/>
</dbReference>
<comment type="caution">
    <text evidence="14">The sequence shown here is derived from an EMBL/GenBank/DDBJ whole genome shotgun (WGS) entry which is preliminary data.</text>
</comment>
<evidence type="ECO:0000256" key="1">
    <source>
        <dbReference type="ARBA" id="ARBA00001450"/>
    </source>
</evidence>
<accession>A0A6S7HSD0</accession>
<comment type="subcellular location">
    <subcellularLocation>
        <location evidence="13">Endoplasmic reticulum membrane</location>
        <topology evidence="13">Multi-pass membrane protein</topology>
    </subcellularLocation>
    <subcellularLocation>
        <location evidence="2">Membrane</location>
        <topology evidence="2">Multi-pass membrane protein</topology>
    </subcellularLocation>
</comment>
<sequence length="285" mass="33412">MAVPPEAKFAICTFVLYIILVLYIFFDQQFPVLQWIISIKSLLGFILTLLLFRLPYSQVTRRSALLGCVFATGILFNIDQHYFNLRYFGWYLCTLSFFHFSEYIMTALYNADKLSVDSFLLNHSLEYKIAAVASWFEFVIEFYLFPGVKGQFILSFVGLCLVIFGEVMRKFAMVTAKSNFTHMVQFTKHEQHILVTWGIYSWCRHPGYVGWFYWSIGTQIILCNPVCFVAYVLASWQFFKDRIWDEELSLVEFFGQDYINYQNKVGTGLPFIDGFKFDIASKKFN</sequence>
<evidence type="ECO:0000256" key="9">
    <source>
        <dbReference type="ARBA" id="ARBA00022989"/>
    </source>
</evidence>
<evidence type="ECO:0000256" key="10">
    <source>
        <dbReference type="ARBA" id="ARBA00023136"/>
    </source>
</evidence>
<feature type="transmembrane region" description="Helical" evidence="13">
    <location>
        <begin position="89"/>
        <end position="109"/>
    </location>
</feature>
<comment type="function">
    <text evidence="11">Catalyzes the post-translational methylation of isoprenylated C-terminal cysteine residues.</text>
</comment>
<keyword evidence="6" id="KW-0808">Transferase</keyword>
<dbReference type="GO" id="GO:0032259">
    <property type="term" value="P:methylation"/>
    <property type="evidence" value="ECO:0007669"/>
    <property type="project" value="UniProtKB-KW"/>
</dbReference>
<name>A0A6S7HSD0_PARCT</name>
<keyword evidence="13" id="KW-0256">Endoplasmic reticulum</keyword>
<feature type="transmembrane region" description="Helical" evidence="13">
    <location>
        <begin position="219"/>
        <end position="239"/>
    </location>
</feature>
<evidence type="ECO:0000256" key="11">
    <source>
        <dbReference type="ARBA" id="ARBA00023572"/>
    </source>
</evidence>
<dbReference type="PROSITE" id="PS51564">
    <property type="entry name" value="SAM_ICMT"/>
    <property type="match status" value="1"/>
</dbReference>
<dbReference type="GO" id="GO:0005789">
    <property type="term" value="C:endoplasmic reticulum membrane"/>
    <property type="evidence" value="ECO:0007669"/>
    <property type="project" value="UniProtKB-SubCell"/>
</dbReference>
<evidence type="ECO:0000256" key="3">
    <source>
        <dbReference type="ARBA" id="ARBA00009140"/>
    </source>
</evidence>
<dbReference type="InterPro" id="IPR025770">
    <property type="entry name" value="PPMT_MeTrfase"/>
</dbReference>
<keyword evidence="10 13" id="KW-0472">Membrane</keyword>
<keyword evidence="15" id="KW-1185">Reference proteome</keyword>
<evidence type="ECO:0000313" key="15">
    <source>
        <dbReference type="Proteomes" id="UP001152795"/>
    </source>
</evidence>
<comment type="similarity">
    <text evidence="3 13">Belongs to the class VI-like SAM-binding methyltransferase superfamily. Isoprenylcysteine carboxyl methyltransferase family.</text>
</comment>
<evidence type="ECO:0000256" key="7">
    <source>
        <dbReference type="ARBA" id="ARBA00022691"/>
    </source>
</evidence>
<keyword evidence="5 13" id="KW-0489">Methyltransferase</keyword>
<dbReference type="EC" id="2.1.1.100" evidence="4 13"/>
<protein>
    <recommendedName>
        <fullName evidence="12 13">Protein-S-isoprenylcysteine O-methyltransferase</fullName>
        <ecNumber evidence="4 13">2.1.1.100</ecNumber>
    </recommendedName>
</protein>
<proteinExistence type="inferred from homology"/>
<dbReference type="Pfam" id="PF04140">
    <property type="entry name" value="ICMT"/>
    <property type="match status" value="1"/>
</dbReference>
<feature type="transmembrane region" description="Helical" evidence="13">
    <location>
        <begin position="152"/>
        <end position="172"/>
    </location>
</feature>
<evidence type="ECO:0000256" key="13">
    <source>
        <dbReference type="RuleBase" id="RU362022"/>
    </source>
</evidence>
<keyword evidence="8 13" id="KW-0812">Transmembrane</keyword>
<dbReference type="GO" id="GO:0004671">
    <property type="term" value="F:protein C-terminal S-isoprenylcysteine carboxyl O-methyltransferase activity"/>
    <property type="evidence" value="ECO:0007669"/>
    <property type="project" value="UniProtKB-EC"/>
</dbReference>
<evidence type="ECO:0000256" key="2">
    <source>
        <dbReference type="ARBA" id="ARBA00004141"/>
    </source>
</evidence>
<evidence type="ECO:0000256" key="6">
    <source>
        <dbReference type="ARBA" id="ARBA00022679"/>
    </source>
</evidence>
<dbReference type="InterPro" id="IPR007269">
    <property type="entry name" value="ICMT_MeTrfase"/>
</dbReference>
<evidence type="ECO:0000313" key="14">
    <source>
        <dbReference type="EMBL" id="CAB3998250.1"/>
    </source>
</evidence>
<evidence type="ECO:0000256" key="5">
    <source>
        <dbReference type="ARBA" id="ARBA00022603"/>
    </source>
</evidence>
<evidence type="ECO:0000256" key="12">
    <source>
        <dbReference type="ARBA" id="ARBA00023656"/>
    </source>
</evidence>
<reference evidence="14" key="1">
    <citation type="submission" date="2020-04" db="EMBL/GenBank/DDBJ databases">
        <authorList>
            <person name="Alioto T."/>
            <person name="Alioto T."/>
            <person name="Gomez Garrido J."/>
        </authorList>
    </citation>
    <scope>NUCLEOTIDE SEQUENCE</scope>
    <source>
        <strain evidence="14">A484AB</strain>
    </source>
</reference>
<keyword evidence="9 13" id="KW-1133">Transmembrane helix</keyword>
<evidence type="ECO:0000256" key="8">
    <source>
        <dbReference type="ARBA" id="ARBA00022692"/>
    </source>
</evidence>
<evidence type="ECO:0000256" key="4">
    <source>
        <dbReference type="ARBA" id="ARBA00012151"/>
    </source>
</evidence>
<comment type="catalytic activity">
    <reaction evidence="1 13">
        <text>[protein]-C-terminal S-[(2E,6E)-farnesyl]-L-cysteine + S-adenosyl-L-methionine = [protein]-C-terminal S-[(2E,6E)-farnesyl]-L-cysteine methyl ester + S-adenosyl-L-homocysteine</text>
        <dbReference type="Rhea" id="RHEA:21672"/>
        <dbReference type="Rhea" id="RHEA-COMP:12125"/>
        <dbReference type="Rhea" id="RHEA-COMP:12126"/>
        <dbReference type="ChEBI" id="CHEBI:57856"/>
        <dbReference type="ChEBI" id="CHEBI:59789"/>
        <dbReference type="ChEBI" id="CHEBI:90510"/>
        <dbReference type="ChEBI" id="CHEBI:90511"/>
        <dbReference type="EC" id="2.1.1.100"/>
    </reaction>
</comment>
<dbReference type="PANTHER" id="PTHR12714:SF9">
    <property type="entry name" value="PROTEIN-S-ISOPRENYLCYSTEINE O-METHYLTRANSFERASE"/>
    <property type="match status" value="1"/>
</dbReference>
<organism evidence="14 15">
    <name type="scientific">Paramuricea clavata</name>
    <name type="common">Red gorgonian</name>
    <name type="synonym">Violescent sea-whip</name>
    <dbReference type="NCBI Taxonomy" id="317549"/>
    <lineage>
        <taxon>Eukaryota</taxon>
        <taxon>Metazoa</taxon>
        <taxon>Cnidaria</taxon>
        <taxon>Anthozoa</taxon>
        <taxon>Octocorallia</taxon>
        <taxon>Malacalcyonacea</taxon>
        <taxon>Plexauridae</taxon>
        <taxon>Paramuricea</taxon>
    </lineage>
</organism>
<feature type="transmembrane region" description="Helical" evidence="13">
    <location>
        <begin position="32"/>
        <end position="52"/>
    </location>
</feature>
<feature type="transmembrane region" description="Helical" evidence="13">
    <location>
        <begin position="7"/>
        <end position="26"/>
    </location>
</feature>
<dbReference type="EMBL" id="CACRXK020003309">
    <property type="protein sequence ID" value="CAB3998250.1"/>
    <property type="molecule type" value="Genomic_DNA"/>
</dbReference>
<gene>
    <name evidence="14" type="ORF">PACLA_8A003783</name>
</gene>
<dbReference type="PANTHER" id="PTHR12714">
    <property type="entry name" value="PROTEIN-S ISOPRENYLCYSTEINE O-METHYLTRANSFERASE"/>
    <property type="match status" value="1"/>
</dbReference>
<dbReference type="OrthoDB" id="422086at2759"/>
<keyword evidence="7 13" id="KW-0949">S-adenosyl-L-methionine</keyword>
<dbReference type="AlphaFoldDB" id="A0A6S7HSD0"/>